<keyword evidence="3" id="KW-1185">Reference proteome</keyword>
<name>A0ABU0BZ24_9HYPH</name>
<evidence type="ECO:0000256" key="1">
    <source>
        <dbReference type="SAM" id="Phobius"/>
    </source>
</evidence>
<protein>
    <submittedName>
        <fullName evidence="2">Uncharacterized protein</fullName>
    </submittedName>
</protein>
<keyword evidence="1" id="KW-1133">Transmembrane helix</keyword>
<dbReference type="EMBL" id="JAUSVF010000003">
    <property type="protein sequence ID" value="MDQ0323500.1"/>
    <property type="molecule type" value="Genomic_DNA"/>
</dbReference>
<feature type="transmembrane region" description="Helical" evidence="1">
    <location>
        <begin position="12"/>
        <end position="37"/>
    </location>
</feature>
<proteinExistence type="predicted"/>
<keyword evidence="1" id="KW-0812">Transmembrane</keyword>
<reference evidence="2 3" key="1">
    <citation type="submission" date="2023-07" db="EMBL/GenBank/DDBJ databases">
        <title>Genomic Encyclopedia of Type Strains, Phase IV (KMG-IV): sequencing the most valuable type-strain genomes for metagenomic binning, comparative biology and taxonomic classification.</title>
        <authorList>
            <person name="Goeker M."/>
        </authorList>
    </citation>
    <scope>NUCLEOTIDE SEQUENCE [LARGE SCALE GENOMIC DNA]</scope>
    <source>
        <strain evidence="2 3">DSM 1112</strain>
    </source>
</reference>
<sequence length="42" mass="4645">MKLLKSAASATTLFYLGNMLHVLGLSFDIFASLMQFLPWAVP</sequence>
<comment type="caution">
    <text evidence="2">The sequence shown here is derived from an EMBL/GenBank/DDBJ whole genome shotgun (WGS) entry which is preliminary data.</text>
</comment>
<gene>
    <name evidence="2" type="ORF">QO002_005706</name>
</gene>
<dbReference type="Proteomes" id="UP001230207">
    <property type="component" value="Unassembled WGS sequence"/>
</dbReference>
<accession>A0ABU0BZ24</accession>
<dbReference type="RefSeq" id="WP_307236072.1">
    <property type="nucleotide sequence ID" value="NZ_JAUSVF010000003.1"/>
</dbReference>
<evidence type="ECO:0000313" key="3">
    <source>
        <dbReference type="Proteomes" id="UP001230207"/>
    </source>
</evidence>
<keyword evidence="1" id="KW-0472">Membrane</keyword>
<organism evidence="2 3">
    <name type="scientific">Pararhizobium capsulatum DSM 1112</name>
    <dbReference type="NCBI Taxonomy" id="1121113"/>
    <lineage>
        <taxon>Bacteria</taxon>
        <taxon>Pseudomonadati</taxon>
        <taxon>Pseudomonadota</taxon>
        <taxon>Alphaproteobacteria</taxon>
        <taxon>Hyphomicrobiales</taxon>
        <taxon>Rhizobiaceae</taxon>
        <taxon>Rhizobium/Agrobacterium group</taxon>
        <taxon>Pararhizobium</taxon>
    </lineage>
</organism>
<evidence type="ECO:0000313" key="2">
    <source>
        <dbReference type="EMBL" id="MDQ0323500.1"/>
    </source>
</evidence>